<name>A0AC61R8G3_9FIRM</name>
<evidence type="ECO:0000313" key="1">
    <source>
        <dbReference type="EMBL" id="TGY66488.1"/>
    </source>
</evidence>
<comment type="caution">
    <text evidence="1">The sequence shown here is derived from an EMBL/GenBank/DDBJ whole genome shotgun (WGS) entry which is preliminary data.</text>
</comment>
<gene>
    <name evidence="1" type="ORF">E5336_04120</name>
</gene>
<accession>A0AC61R8G3</accession>
<proteinExistence type="predicted"/>
<protein>
    <submittedName>
        <fullName evidence="1">Glycosyltransferase family 2 protein</fullName>
    </submittedName>
</protein>
<dbReference type="Proteomes" id="UP000308836">
    <property type="component" value="Unassembled WGS sequence"/>
</dbReference>
<dbReference type="EMBL" id="SRYG01000006">
    <property type="protein sequence ID" value="TGY66488.1"/>
    <property type="molecule type" value="Genomic_DNA"/>
</dbReference>
<organism evidence="1 2">
    <name type="scientific">Dubosiella muris</name>
    <dbReference type="NCBI Taxonomy" id="3038133"/>
    <lineage>
        <taxon>Bacteria</taxon>
        <taxon>Bacillati</taxon>
        <taxon>Bacillota</taxon>
        <taxon>Erysipelotrichia</taxon>
        <taxon>Erysipelotrichales</taxon>
        <taxon>Erysipelotrichaceae</taxon>
        <taxon>Dubosiella</taxon>
    </lineage>
</organism>
<evidence type="ECO:0000313" key="2">
    <source>
        <dbReference type="Proteomes" id="UP000308836"/>
    </source>
</evidence>
<sequence>MQKSKVQFSVVMPIYNVAPYLEKSILCILNQTYLDFELILVNDASTDSSLEICRKFEKEEKVKIIDCSKNQGVSTARNLGLQSAYGEYILFIDPDDSIDLNLLEIYDQAIEKYHPDLVIVGAKEEYMNQNGKIEYEKVIIPEKSKVYDSQESIYEEALFLEAKTLFGYPWNKCYRTELLRKNGIAFKKVKMIEDIRFNLALLPYLKSMQTLSVAPYHYAIRPNASLTHQKLADYFELHTTRITLFIEEYERHMPELLPRCKETMAPIYCRYLLSAIARYEGTDIKKWLKSVYESELFNMLHPYMHFEGKKKWIYTPLVSRNIGWSIAAGKSAGFVKEKLPTLFAKAKQTR</sequence>
<keyword evidence="2" id="KW-1185">Reference proteome</keyword>
<reference evidence="1" key="1">
    <citation type="submission" date="2019-04" db="EMBL/GenBank/DDBJ databases">
        <title>Microbes associate with the intestines of laboratory mice.</title>
        <authorList>
            <person name="Navarre W."/>
            <person name="Wong E."/>
            <person name="Huang K."/>
            <person name="Tropini C."/>
            <person name="Ng K."/>
            <person name="Yu B."/>
        </authorList>
    </citation>
    <scope>NUCLEOTIDE SEQUENCE</scope>
    <source>
        <strain evidence="1">NM09_H32</strain>
    </source>
</reference>